<dbReference type="NCBIfam" id="TIGR02193">
    <property type="entry name" value="heptsyl_trn_I"/>
    <property type="match status" value="1"/>
</dbReference>
<dbReference type="AlphaFoldDB" id="A0YG46"/>
<dbReference type="Gene3D" id="3.40.50.2000">
    <property type="entry name" value="Glycogen Phosphorylase B"/>
    <property type="match status" value="2"/>
</dbReference>
<evidence type="ECO:0000256" key="12">
    <source>
        <dbReference type="ARBA" id="ARBA00044330"/>
    </source>
</evidence>
<dbReference type="GO" id="GO:0008713">
    <property type="term" value="F:ADP-heptose-lipopolysaccharide heptosyltransferase activity"/>
    <property type="evidence" value="ECO:0007669"/>
    <property type="project" value="TreeGrafter"/>
</dbReference>
<gene>
    <name evidence="14" type="ORF">GP2143_02095</name>
</gene>
<dbReference type="STRING" id="247633.GP2143_02095"/>
<keyword evidence="8" id="KW-0472">Membrane</keyword>
<keyword evidence="5" id="KW-0328">Glycosyltransferase</keyword>
<protein>
    <recommendedName>
        <fullName evidence="11">Lipopolysaccharide heptosyltransferase 1</fullName>
        <ecNumber evidence="10">2.4.99.23</ecNumber>
    </recommendedName>
    <alternativeName>
        <fullName evidence="12">ADP-heptose:lipopolysaccharide heptosyltransferase I</fullName>
    </alternativeName>
</protein>
<dbReference type="EMBL" id="AAVT01000009">
    <property type="protein sequence ID" value="EAW30296.1"/>
    <property type="molecule type" value="Genomic_DNA"/>
</dbReference>
<sequence length="350" mass="39025">MSKRVLLIKLTSMGDLMHALPALTDARRMVPNITFDWVVDEAFSEVPSWHPAVENIIPSAHRRWKKNLKQSIFGGQLKDFYTKLNAENYDIILDAQNNLKSAVIAGLRRGPCHGLDKFSIREKPAHWAYRYRHPADKSMHAIARQRQLFAQAIGYQVPQSSPDYGIDRSRLRLPDIDLPNRYLVFVHNASWTTKLWPDHHWDQLIKKAGQAGYSVVLPSGNDEELQRAQRLAAHHNNAMALPKLTLSQVGAILEKSVGAVCCDTGLCHLAGLLDVPSVSFYGPTSAALIGATGLNQQHLIARSDTFSCAPCYNRICDFGNDSQQLSACMASFSPDTTWNQLVSLMANRPA</sequence>
<comment type="subcellular location">
    <subcellularLocation>
        <location evidence="1">Cell inner membrane</location>
        <topology evidence="1">Peripheral membrane protein</topology>
        <orientation evidence="1">Cytoplasmic side</orientation>
    </subcellularLocation>
</comment>
<comment type="catalytic activity">
    <reaction evidence="13">
        <text>an alpha-Kdo-(2-&gt;4)-alpha-Kdo-(2-&gt;6)-lipid A + ADP-L-glycero-beta-D-manno-heptose = an L-alpha-D-Hep-(1-&gt;5)-[alpha-Kdo-(2-&gt;4)]-alpha-Kdo-(2-&gt;6)-lipid A + ADP + H(+)</text>
        <dbReference type="Rhea" id="RHEA:74067"/>
        <dbReference type="ChEBI" id="CHEBI:15378"/>
        <dbReference type="ChEBI" id="CHEBI:61506"/>
        <dbReference type="ChEBI" id="CHEBI:176431"/>
        <dbReference type="ChEBI" id="CHEBI:193068"/>
        <dbReference type="ChEBI" id="CHEBI:456216"/>
        <dbReference type="EC" id="2.4.99.23"/>
    </reaction>
</comment>
<comment type="caution">
    <text evidence="14">The sequence shown here is derived from an EMBL/GenBank/DDBJ whole genome shotgun (WGS) entry which is preliminary data.</text>
</comment>
<evidence type="ECO:0000256" key="10">
    <source>
        <dbReference type="ARBA" id="ARBA00044041"/>
    </source>
</evidence>
<evidence type="ECO:0000256" key="5">
    <source>
        <dbReference type="ARBA" id="ARBA00022676"/>
    </source>
</evidence>
<dbReference type="InterPro" id="IPR051199">
    <property type="entry name" value="LPS_LOS_Heptosyltrfase"/>
</dbReference>
<organism evidence="14 15">
    <name type="scientific">marine gamma proteobacterium HTCC2143</name>
    <dbReference type="NCBI Taxonomy" id="247633"/>
    <lineage>
        <taxon>Bacteria</taxon>
        <taxon>Pseudomonadati</taxon>
        <taxon>Pseudomonadota</taxon>
        <taxon>Gammaproteobacteria</taxon>
        <taxon>Cellvibrionales</taxon>
        <taxon>Spongiibacteraceae</taxon>
        <taxon>BD1-7 clade</taxon>
    </lineage>
</organism>
<evidence type="ECO:0000256" key="4">
    <source>
        <dbReference type="ARBA" id="ARBA00022519"/>
    </source>
</evidence>
<evidence type="ECO:0000256" key="11">
    <source>
        <dbReference type="ARBA" id="ARBA00044190"/>
    </source>
</evidence>
<dbReference type="GO" id="GO:0005886">
    <property type="term" value="C:plasma membrane"/>
    <property type="evidence" value="ECO:0007669"/>
    <property type="project" value="UniProtKB-SubCell"/>
</dbReference>
<evidence type="ECO:0000256" key="13">
    <source>
        <dbReference type="ARBA" id="ARBA00049201"/>
    </source>
</evidence>
<proteinExistence type="inferred from homology"/>
<reference evidence="14 15" key="1">
    <citation type="journal article" date="2010" name="J. Bacteriol.">
        <title>Genome sequence of the oligotrophic marine Gammaproteobacterium HTCC2143, isolated from the Oregon Coast.</title>
        <authorList>
            <person name="Oh H.M."/>
            <person name="Kang I."/>
            <person name="Ferriera S."/>
            <person name="Giovannoni S.J."/>
            <person name="Cho J.C."/>
        </authorList>
    </citation>
    <scope>NUCLEOTIDE SEQUENCE [LARGE SCALE GENOMIC DNA]</scope>
    <source>
        <strain evidence="14 15">HTCC2143</strain>
    </source>
</reference>
<evidence type="ECO:0000313" key="15">
    <source>
        <dbReference type="Proteomes" id="UP000004931"/>
    </source>
</evidence>
<evidence type="ECO:0000256" key="3">
    <source>
        <dbReference type="ARBA" id="ARBA00022475"/>
    </source>
</evidence>
<dbReference type="PANTHER" id="PTHR30160">
    <property type="entry name" value="TETRAACYLDISACCHARIDE 4'-KINASE-RELATED"/>
    <property type="match status" value="1"/>
</dbReference>
<dbReference type="SUPFAM" id="SSF53756">
    <property type="entry name" value="UDP-Glycosyltransferase/glycogen phosphorylase"/>
    <property type="match status" value="1"/>
</dbReference>
<dbReference type="Pfam" id="PF01075">
    <property type="entry name" value="Glyco_transf_9"/>
    <property type="match status" value="1"/>
</dbReference>
<evidence type="ECO:0000256" key="2">
    <source>
        <dbReference type="ARBA" id="ARBA00004713"/>
    </source>
</evidence>
<dbReference type="InterPro" id="IPR002201">
    <property type="entry name" value="Glyco_trans_9"/>
</dbReference>
<dbReference type="CDD" id="cd03789">
    <property type="entry name" value="GT9_LPS_heptosyltransferase"/>
    <property type="match status" value="1"/>
</dbReference>
<dbReference type="EC" id="2.4.99.23" evidence="10"/>
<dbReference type="eggNOG" id="COG0859">
    <property type="taxonomic scope" value="Bacteria"/>
</dbReference>
<keyword evidence="3" id="KW-1003">Cell membrane</keyword>
<dbReference type="GO" id="GO:0009244">
    <property type="term" value="P:lipopolysaccharide core region biosynthetic process"/>
    <property type="evidence" value="ECO:0007669"/>
    <property type="project" value="InterPro"/>
</dbReference>
<keyword evidence="4" id="KW-0997">Cell inner membrane</keyword>
<dbReference type="OrthoDB" id="9767552at2"/>
<evidence type="ECO:0000313" key="14">
    <source>
        <dbReference type="EMBL" id="EAW30296.1"/>
    </source>
</evidence>
<dbReference type="Proteomes" id="UP000004931">
    <property type="component" value="Unassembled WGS sequence"/>
</dbReference>
<accession>A0YG46</accession>
<comment type="pathway">
    <text evidence="2">Bacterial outer membrane biogenesis; LPS core biosynthesis.</text>
</comment>
<dbReference type="GO" id="GO:0005829">
    <property type="term" value="C:cytosol"/>
    <property type="evidence" value="ECO:0007669"/>
    <property type="project" value="TreeGrafter"/>
</dbReference>
<evidence type="ECO:0000256" key="7">
    <source>
        <dbReference type="ARBA" id="ARBA00022985"/>
    </source>
</evidence>
<comment type="similarity">
    <text evidence="9">Belongs to the glycosyltransferase 9 family.</text>
</comment>
<dbReference type="InterPro" id="IPR011908">
    <property type="entry name" value="LipoPS_heptosylTferase-I"/>
</dbReference>
<keyword evidence="7" id="KW-0448">Lipopolysaccharide biosynthesis</keyword>
<keyword evidence="15" id="KW-1185">Reference proteome</keyword>
<dbReference type="PANTHER" id="PTHR30160:SF19">
    <property type="entry name" value="LIPOPOLYSACCHARIDE HEPTOSYLTRANSFERASE 1"/>
    <property type="match status" value="1"/>
</dbReference>
<evidence type="ECO:0000256" key="8">
    <source>
        <dbReference type="ARBA" id="ARBA00023136"/>
    </source>
</evidence>
<evidence type="ECO:0000256" key="9">
    <source>
        <dbReference type="ARBA" id="ARBA00043995"/>
    </source>
</evidence>
<evidence type="ECO:0000256" key="6">
    <source>
        <dbReference type="ARBA" id="ARBA00022679"/>
    </source>
</evidence>
<keyword evidence="6 14" id="KW-0808">Transferase</keyword>
<name>A0YG46_9GAMM</name>
<evidence type="ECO:0000256" key="1">
    <source>
        <dbReference type="ARBA" id="ARBA00004515"/>
    </source>
</evidence>